<evidence type="ECO:0000313" key="4">
    <source>
        <dbReference type="Proteomes" id="UP001345013"/>
    </source>
</evidence>
<evidence type="ECO:0000256" key="1">
    <source>
        <dbReference type="SAM" id="Coils"/>
    </source>
</evidence>
<feature type="coiled-coil region" evidence="1">
    <location>
        <begin position="184"/>
        <end position="239"/>
    </location>
</feature>
<evidence type="ECO:0000313" key="3">
    <source>
        <dbReference type="EMBL" id="KAK5091903.1"/>
    </source>
</evidence>
<keyword evidence="1" id="KW-0175">Coiled coil</keyword>
<proteinExistence type="predicted"/>
<feature type="region of interest" description="Disordered" evidence="2">
    <location>
        <begin position="1"/>
        <end position="52"/>
    </location>
</feature>
<dbReference type="Proteomes" id="UP001345013">
    <property type="component" value="Unassembled WGS sequence"/>
</dbReference>
<evidence type="ECO:0000256" key="2">
    <source>
        <dbReference type="SAM" id="MobiDB-lite"/>
    </source>
</evidence>
<comment type="caution">
    <text evidence="3">The sequence shown here is derived from an EMBL/GenBank/DDBJ whole genome shotgun (WGS) entry which is preliminary data.</text>
</comment>
<keyword evidence="4" id="KW-1185">Reference proteome</keyword>
<feature type="compositionally biased region" description="Polar residues" evidence="2">
    <location>
        <begin position="1"/>
        <end position="25"/>
    </location>
</feature>
<protein>
    <submittedName>
        <fullName evidence="3">Uncharacterized protein</fullName>
    </submittedName>
</protein>
<sequence>MALEDTMQSYNTSTAGDDNLGNHSIASGPARPTSSDTLDSAFADSAVDMDPTTPAELLESTTKMDAQYFEPTLPLTTGEVDQTLSNKMRQLAAVAWEMEQDNSMTPSRRQSLHKRLQDLEAYLESDTTGEVELALAEDEVEIVEHGQDKKEHPAMDTLPDEEDDEWIDESDLIAVREDLAATKLEAVAQRCIAQEQQAQDLLREVRELRLKSHTLGAENDRLREQAANLEVDASRNEVAVEAMSSAVTGLEGWIESTHSSRVQTPILSKSARRQKVVTRGKGRFRGHYYVDENGDEAVAYSLSDAPTESQELHEGVKAWLRGFRDVEEELRQLESPGPSARSRPQGRFKVFDRCEEDGWVGFQSPSVRDRN</sequence>
<reference evidence="3 4" key="1">
    <citation type="submission" date="2023-08" db="EMBL/GenBank/DDBJ databases">
        <title>Black Yeasts Isolated from many extreme environments.</title>
        <authorList>
            <person name="Coleine C."/>
            <person name="Stajich J.E."/>
            <person name="Selbmann L."/>
        </authorList>
    </citation>
    <scope>NUCLEOTIDE SEQUENCE [LARGE SCALE GENOMIC DNA]</scope>
    <source>
        <strain evidence="3 4">CCFEE 5885</strain>
    </source>
</reference>
<gene>
    <name evidence="3" type="ORF">LTR24_005680</name>
</gene>
<dbReference type="EMBL" id="JAVRRG010000067">
    <property type="protein sequence ID" value="KAK5091903.1"/>
    <property type="molecule type" value="Genomic_DNA"/>
</dbReference>
<organism evidence="3 4">
    <name type="scientific">Lithohypha guttulata</name>
    <dbReference type="NCBI Taxonomy" id="1690604"/>
    <lineage>
        <taxon>Eukaryota</taxon>
        <taxon>Fungi</taxon>
        <taxon>Dikarya</taxon>
        <taxon>Ascomycota</taxon>
        <taxon>Pezizomycotina</taxon>
        <taxon>Eurotiomycetes</taxon>
        <taxon>Chaetothyriomycetidae</taxon>
        <taxon>Chaetothyriales</taxon>
        <taxon>Trichomeriaceae</taxon>
        <taxon>Lithohypha</taxon>
    </lineage>
</organism>
<name>A0ABR0K8H4_9EURO</name>
<accession>A0ABR0K8H4</accession>